<protein>
    <submittedName>
        <fullName evidence="1">Uncharacterized protein</fullName>
    </submittedName>
</protein>
<name>A0ABD0LN86_9CAEN</name>
<dbReference type="EMBL" id="JACVVK020000033">
    <property type="protein sequence ID" value="KAK7501062.1"/>
    <property type="molecule type" value="Genomic_DNA"/>
</dbReference>
<evidence type="ECO:0000313" key="2">
    <source>
        <dbReference type="Proteomes" id="UP001519460"/>
    </source>
</evidence>
<dbReference type="AlphaFoldDB" id="A0ABD0LN86"/>
<comment type="caution">
    <text evidence="1">The sequence shown here is derived from an EMBL/GenBank/DDBJ whole genome shotgun (WGS) entry which is preliminary data.</text>
</comment>
<sequence length="152" mass="17566">MPVALLSQNTNPNANCHSEEYQPNIFNAHRKWVLVPKESLELKCPRKVSAHVKRTARSKVQCSPRPVDTLFGCTKESETEHYRFPQTATSPFRSVQNIYWHAYKVILATGLKQKRQTALRVHSLRPLRCHFKKPECEYECCCVLKNSVAIKD</sequence>
<proteinExistence type="predicted"/>
<evidence type="ECO:0000313" key="1">
    <source>
        <dbReference type="EMBL" id="KAK7501062.1"/>
    </source>
</evidence>
<gene>
    <name evidence="1" type="ORF">BaRGS_00007547</name>
</gene>
<organism evidence="1 2">
    <name type="scientific">Batillaria attramentaria</name>
    <dbReference type="NCBI Taxonomy" id="370345"/>
    <lineage>
        <taxon>Eukaryota</taxon>
        <taxon>Metazoa</taxon>
        <taxon>Spiralia</taxon>
        <taxon>Lophotrochozoa</taxon>
        <taxon>Mollusca</taxon>
        <taxon>Gastropoda</taxon>
        <taxon>Caenogastropoda</taxon>
        <taxon>Sorbeoconcha</taxon>
        <taxon>Cerithioidea</taxon>
        <taxon>Batillariidae</taxon>
        <taxon>Batillaria</taxon>
    </lineage>
</organism>
<keyword evidence="2" id="KW-1185">Reference proteome</keyword>
<accession>A0ABD0LN86</accession>
<reference evidence="1 2" key="1">
    <citation type="journal article" date="2023" name="Sci. Data">
        <title>Genome assembly of the Korean intertidal mud-creeper Batillaria attramentaria.</title>
        <authorList>
            <person name="Patra A.K."/>
            <person name="Ho P.T."/>
            <person name="Jun S."/>
            <person name="Lee S.J."/>
            <person name="Kim Y."/>
            <person name="Won Y.J."/>
        </authorList>
    </citation>
    <scope>NUCLEOTIDE SEQUENCE [LARGE SCALE GENOMIC DNA]</scope>
    <source>
        <strain evidence="1">Wonlab-2016</strain>
    </source>
</reference>
<dbReference type="Proteomes" id="UP001519460">
    <property type="component" value="Unassembled WGS sequence"/>
</dbReference>